<dbReference type="InterPro" id="IPR008278">
    <property type="entry name" value="4-PPantetheinyl_Trfase_dom"/>
</dbReference>
<dbReference type="EC" id="2.7.8.7" evidence="8"/>
<dbReference type="Proteomes" id="UP000033103">
    <property type="component" value="Chromosome"/>
</dbReference>
<dbReference type="InterPro" id="IPR037143">
    <property type="entry name" value="4-PPantetheinyl_Trfase_dom_sf"/>
</dbReference>
<evidence type="ECO:0000256" key="2">
    <source>
        <dbReference type="ARBA" id="ARBA00022679"/>
    </source>
</evidence>
<keyword evidence="11" id="KW-1185">Reference proteome</keyword>
<dbReference type="GO" id="GO:0000287">
    <property type="term" value="F:magnesium ion binding"/>
    <property type="evidence" value="ECO:0007669"/>
    <property type="project" value="UniProtKB-UniRule"/>
</dbReference>
<dbReference type="RefSeq" id="WP_046329155.1">
    <property type="nucleotide sequence ID" value="NZ_CP011280.1"/>
</dbReference>
<keyword evidence="4 8" id="KW-0276">Fatty acid metabolism</keyword>
<keyword evidence="2 8" id="KW-0808">Transferase</keyword>
<evidence type="ECO:0000256" key="3">
    <source>
        <dbReference type="ARBA" id="ARBA00022723"/>
    </source>
</evidence>
<dbReference type="OrthoDB" id="517356at2"/>
<keyword evidence="7 8" id="KW-0275">Fatty acid biosynthesis</keyword>
<keyword evidence="3 8" id="KW-0479">Metal-binding</keyword>
<evidence type="ECO:0000256" key="7">
    <source>
        <dbReference type="ARBA" id="ARBA00023160"/>
    </source>
</evidence>
<feature type="binding site" evidence="8">
    <location>
        <position position="6"/>
    </location>
    <ligand>
        <name>Mg(2+)</name>
        <dbReference type="ChEBI" id="CHEBI:18420"/>
    </ligand>
</feature>
<evidence type="ECO:0000256" key="8">
    <source>
        <dbReference type="HAMAP-Rule" id="MF_00101"/>
    </source>
</evidence>
<comment type="cofactor">
    <cofactor evidence="8">
        <name>Mg(2+)</name>
        <dbReference type="ChEBI" id="CHEBI:18420"/>
    </cofactor>
</comment>
<dbReference type="HOGENOM" id="CLU_089696_1_2_0"/>
<dbReference type="STRING" id="187101.VC03_06170"/>
<dbReference type="NCBIfam" id="TIGR00556">
    <property type="entry name" value="pantethn_trn"/>
    <property type="match status" value="1"/>
</dbReference>
<gene>
    <name evidence="8" type="primary">acpS</name>
    <name evidence="10" type="ORF">VC03_06170</name>
</gene>
<evidence type="ECO:0000256" key="1">
    <source>
        <dbReference type="ARBA" id="ARBA00022516"/>
    </source>
</evidence>
<evidence type="ECO:0000256" key="6">
    <source>
        <dbReference type="ARBA" id="ARBA00023098"/>
    </source>
</evidence>
<dbReference type="KEGG" id="sns:VC03_06170"/>
<comment type="similarity">
    <text evidence="8">Belongs to the P-Pant transferase superfamily. AcpS family.</text>
</comment>
<keyword evidence="6 8" id="KW-0443">Lipid metabolism</keyword>
<dbReference type="EMBL" id="CP011280">
    <property type="protein sequence ID" value="AKC96051.1"/>
    <property type="molecule type" value="Genomic_DNA"/>
</dbReference>
<dbReference type="SUPFAM" id="SSF56214">
    <property type="entry name" value="4'-phosphopantetheinyl transferase"/>
    <property type="match status" value="1"/>
</dbReference>
<dbReference type="AlphaFoldDB" id="A0A0E3ZBY6"/>
<evidence type="ECO:0000313" key="10">
    <source>
        <dbReference type="EMBL" id="AKC96051.1"/>
    </source>
</evidence>
<name>A0A0E3ZBY6_9FUSO</name>
<evidence type="ECO:0000313" key="11">
    <source>
        <dbReference type="Proteomes" id="UP000033103"/>
    </source>
</evidence>
<comment type="function">
    <text evidence="8">Transfers the 4'-phosphopantetheine moiety from coenzyme A to a Ser of acyl-carrier-protein.</text>
</comment>
<feature type="binding site" evidence="8">
    <location>
        <position position="54"/>
    </location>
    <ligand>
        <name>Mg(2+)</name>
        <dbReference type="ChEBI" id="CHEBI:18420"/>
    </ligand>
</feature>
<dbReference type="Pfam" id="PF01648">
    <property type="entry name" value="ACPS"/>
    <property type="match status" value="1"/>
</dbReference>
<organism evidence="10 11">
    <name type="scientific">Sneathia vaginalis</name>
    <dbReference type="NCBI Taxonomy" id="187101"/>
    <lineage>
        <taxon>Bacteria</taxon>
        <taxon>Fusobacteriati</taxon>
        <taxon>Fusobacteriota</taxon>
        <taxon>Fusobacteriia</taxon>
        <taxon>Fusobacteriales</taxon>
        <taxon>Leptotrichiaceae</taxon>
        <taxon>Sneathia</taxon>
    </lineage>
</organism>
<dbReference type="Gene3D" id="3.90.470.20">
    <property type="entry name" value="4'-phosphopantetheinyl transferase domain"/>
    <property type="match status" value="1"/>
</dbReference>
<dbReference type="InterPro" id="IPR002582">
    <property type="entry name" value="ACPS"/>
</dbReference>
<proteinExistence type="inferred from homology"/>
<protein>
    <recommendedName>
        <fullName evidence="8">Holo-[acyl-carrier-protein] synthase</fullName>
        <shortName evidence="8">Holo-ACP synthase</shortName>
        <ecNumber evidence="8">2.7.8.7</ecNumber>
    </recommendedName>
    <alternativeName>
        <fullName evidence="8">4'-phosphopantetheinyl transferase AcpS</fullName>
    </alternativeName>
</protein>
<feature type="domain" description="4'-phosphopantetheinyl transferase" evidence="9">
    <location>
        <begin position="2"/>
        <end position="105"/>
    </location>
</feature>
<evidence type="ECO:0000256" key="5">
    <source>
        <dbReference type="ARBA" id="ARBA00022842"/>
    </source>
</evidence>
<evidence type="ECO:0000259" key="9">
    <source>
        <dbReference type="Pfam" id="PF01648"/>
    </source>
</evidence>
<dbReference type="PATRIC" id="fig|1069640.6.peg.1225"/>
<keyword evidence="8" id="KW-0963">Cytoplasm</keyword>
<dbReference type="GO" id="GO:0006633">
    <property type="term" value="P:fatty acid biosynthetic process"/>
    <property type="evidence" value="ECO:0007669"/>
    <property type="project" value="UniProtKB-UniRule"/>
</dbReference>
<dbReference type="GO" id="GO:0008897">
    <property type="term" value="F:holo-[acyl-carrier-protein] synthase activity"/>
    <property type="evidence" value="ECO:0007669"/>
    <property type="project" value="UniProtKB-UniRule"/>
</dbReference>
<reference evidence="10 11" key="1">
    <citation type="journal article" date="2012" name="BMC Genomics">
        <title>Genomic sequence analysis and characterization of Sneathia amnii sp. nov.</title>
        <authorList>
            <consortium name="Vaginal Microbiome Consortium (additional members)"/>
            <person name="Harwich M.D.Jr."/>
            <person name="Serrano M.G."/>
            <person name="Fettweis J.M."/>
            <person name="Alves J.M."/>
            <person name="Reimers M.A."/>
            <person name="Buck G.A."/>
            <person name="Jefferson K.K."/>
        </authorList>
    </citation>
    <scope>NUCLEOTIDE SEQUENCE [LARGE SCALE GENOMIC DNA]</scope>
    <source>
        <strain evidence="10 11">SN35</strain>
    </source>
</reference>
<accession>A0A0E3ZBY6</accession>
<keyword evidence="5 8" id="KW-0460">Magnesium</keyword>
<comment type="subcellular location">
    <subcellularLocation>
        <location evidence="8">Cytoplasm</location>
    </subcellularLocation>
</comment>
<dbReference type="HAMAP" id="MF_00101">
    <property type="entry name" value="AcpS"/>
    <property type="match status" value="1"/>
</dbReference>
<evidence type="ECO:0000256" key="4">
    <source>
        <dbReference type="ARBA" id="ARBA00022832"/>
    </source>
</evidence>
<keyword evidence="1 8" id="KW-0444">Lipid biosynthesis</keyword>
<comment type="catalytic activity">
    <reaction evidence="8">
        <text>apo-[ACP] + CoA = holo-[ACP] + adenosine 3',5'-bisphosphate + H(+)</text>
        <dbReference type="Rhea" id="RHEA:12068"/>
        <dbReference type="Rhea" id="RHEA-COMP:9685"/>
        <dbReference type="Rhea" id="RHEA-COMP:9690"/>
        <dbReference type="ChEBI" id="CHEBI:15378"/>
        <dbReference type="ChEBI" id="CHEBI:29999"/>
        <dbReference type="ChEBI" id="CHEBI:57287"/>
        <dbReference type="ChEBI" id="CHEBI:58343"/>
        <dbReference type="ChEBI" id="CHEBI:64479"/>
        <dbReference type="EC" id="2.7.8.7"/>
    </reaction>
</comment>
<dbReference type="GO" id="GO:0005737">
    <property type="term" value="C:cytoplasm"/>
    <property type="evidence" value="ECO:0007669"/>
    <property type="project" value="UniProtKB-SubCell"/>
</dbReference>
<dbReference type="NCBIfam" id="TIGR00516">
    <property type="entry name" value="acpS"/>
    <property type="match status" value="1"/>
</dbReference>
<dbReference type="InterPro" id="IPR004568">
    <property type="entry name" value="Ppantetheine-prot_Trfase_dom"/>
</dbReference>
<sequence length="111" mass="12637">MGLGIDIVEVERIKKAIETTKGFREKVFTANEISYCEKRKNKYENYAGRFAAKEALVKALGQGFTKYSFLDIEITNDALGKPTINFKDKKIDVSISHEKHYAVAMVIIEEE</sequence>